<sequence length="812" mass="84712">MRFHRLALTASVFLALGSVASAGSLEPALQAARDRAAAQTDLPVIIQFAEKIDKAALRREARRLARTLYPDDPVKRKKARRKILRKLLVDALKTQAKDSKQAVKSFLKANKANRKLKLLWARNSVVGDVPTDLLDDLAVQPGVELVKLDARLNGPSPTEATGAPTFWNLDVTGVQGLWSQGLTGAGVVIATLDTGVDSTHPDLGPRWRGGNNSWFDPYGQYGSPADTNGHGTQVMGLIVGGDALGYQIGMAPGAQWIAAKIFDSSNQATLSGIHDAYQWVLDPDGNPATDDAPDIVNNSWNLLGTVNQCNQEFAEDLSLLSLSDIDVVFAGGNYGPDPETSVSPANDNSVLAVGGVDVNLDVDIQSSHGPNACNGGIFPHLVAPGDNVMTADRVPIYLNFLSGTSFAVAHATGGMALLKEAFGDASATQLRASLIQTAVDLGPNGADDTYGHGLMDLPAAQAWLASQLGGQPGTLALSESSYSVDEDVATLDLTVSRTGGSSGDVSVDYATADGSATAGLDYVATSGTLDLADGEVSGTITVTLLDDTLVEGDETFSLDLSNAVGADLGAPDTALVSVLDDDLIDSDGDGVTDAMDQCPNTPAGEAVDVDGCSDAQLDADGDGVTDTLDQCPNTPSGETVDGDGCSASQLDSDSDGVNDSLDLCPGTPTGTPVDADGCALGPVDADGDGFTVDLDCNDADAGINPEAAEIKHDGIDQNCDGYDLTIDITRARYIQSNDRLVVWATSDLGDQANLEMLVDLENGNTRGWTLNWNASKNRWQRTINNFATRFSLPLGVTLSGAEGSETSVVEQR</sequence>
<evidence type="ECO:0000256" key="9">
    <source>
        <dbReference type="SAM" id="MobiDB-lite"/>
    </source>
</evidence>
<feature type="compositionally biased region" description="Polar residues" evidence="9">
    <location>
        <begin position="627"/>
        <end position="637"/>
    </location>
</feature>
<dbReference type="InterPro" id="IPR003367">
    <property type="entry name" value="Thrombospondin_3-like_rpt"/>
</dbReference>
<keyword evidence="5 8" id="KW-0378">Hydrolase</keyword>
<dbReference type="GO" id="GO:0004252">
    <property type="term" value="F:serine-type endopeptidase activity"/>
    <property type="evidence" value="ECO:0007669"/>
    <property type="project" value="UniProtKB-UniRule"/>
</dbReference>
<dbReference type="Pfam" id="PF02412">
    <property type="entry name" value="TSP_3"/>
    <property type="match status" value="3"/>
</dbReference>
<dbReference type="InterPro" id="IPR003644">
    <property type="entry name" value="Calx_beta"/>
</dbReference>
<protein>
    <submittedName>
        <fullName evidence="12">S8 family serine peptidase</fullName>
    </submittedName>
</protein>
<dbReference type="Pfam" id="PF00082">
    <property type="entry name" value="Peptidase_S8"/>
    <property type="match status" value="1"/>
</dbReference>
<dbReference type="GO" id="GO:0006508">
    <property type="term" value="P:proteolysis"/>
    <property type="evidence" value="ECO:0007669"/>
    <property type="project" value="UniProtKB-KW"/>
</dbReference>
<feature type="active site" description="Charge relay system" evidence="8">
    <location>
        <position position="230"/>
    </location>
</feature>
<organism evidence="12 13">
    <name type="scientific">Thiorhodococcus mannitoliphagus</name>
    <dbReference type="NCBI Taxonomy" id="329406"/>
    <lineage>
        <taxon>Bacteria</taxon>
        <taxon>Pseudomonadati</taxon>
        <taxon>Pseudomonadota</taxon>
        <taxon>Gammaproteobacteria</taxon>
        <taxon>Chromatiales</taxon>
        <taxon>Chromatiaceae</taxon>
        <taxon>Thiorhodococcus</taxon>
    </lineage>
</organism>
<evidence type="ECO:0000256" key="5">
    <source>
        <dbReference type="ARBA" id="ARBA00022801"/>
    </source>
</evidence>
<dbReference type="GO" id="GO:0005509">
    <property type="term" value="F:calcium ion binding"/>
    <property type="evidence" value="ECO:0007669"/>
    <property type="project" value="InterPro"/>
</dbReference>
<evidence type="ECO:0000256" key="3">
    <source>
        <dbReference type="ARBA" id="ARBA00022729"/>
    </source>
</evidence>
<feature type="region of interest" description="Disordered" evidence="9">
    <location>
        <begin position="619"/>
        <end position="668"/>
    </location>
</feature>
<dbReference type="PRINTS" id="PR00723">
    <property type="entry name" value="SUBTILISIN"/>
</dbReference>
<reference evidence="12 13" key="2">
    <citation type="submission" date="2020-02" db="EMBL/GenBank/DDBJ databases">
        <title>Genome sequences of Thiorhodococcus mannitoliphagus and Thiorhodococcus minor, purple sulfur photosynthetic bacteria in the gammaproteobacterial family, Chromatiaceae.</title>
        <authorList>
            <person name="Aviles F.A."/>
            <person name="Meyer T.E."/>
            <person name="Kyndt J.A."/>
        </authorList>
    </citation>
    <scope>NUCLEOTIDE SEQUENCE [LARGE SCALE GENOMIC DNA]</scope>
    <source>
        <strain evidence="12 13">DSM 18266</strain>
    </source>
</reference>
<evidence type="ECO:0000256" key="2">
    <source>
        <dbReference type="ARBA" id="ARBA00022670"/>
    </source>
</evidence>
<dbReference type="InterPro" id="IPR050131">
    <property type="entry name" value="Peptidase_S8_subtilisin-like"/>
</dbReference>
<comment type="similarity">
    <text evidence="1 8">Belongs to the peptidase S8 family.</text>
</comment>
<keyword evidence="4" id="KW-0677">Repeat</keyword>
<keyword evidence="3 10" id="KW-0732">Signal</keyword>
<dbReference type="Gene3D" id="3.40.50.200">
    <property type="entry name" value="Peptidase S8/S53 domain"/>
    <property type="match status" value="1"/>
</dbReference>
<evidence type="ECO:0000313" key="12">
    <source>
        <dbReference type="EMBL" id="NEX18950.1"/>
    </source>
</evidence>
<feature type="compositionally biased region" description="Polar residues" evidence="9">
    <location>
        <begin position="646"/>
        <end position="657"/>
    </location>
</feature>
<dbReference type="InterPro" id="IPR038081">
    <property type="entry name" value="CalX-like_sf"/>
</dbReference>
<dbReference type="PANTHER" id="PTHR43806:SF11">
    <property type="entry name" value="CEREVISIN-RELATED"/>
    <property type="match status" value="1"/>
</dbReference>
<dbReference type="RefSeq" id="WP_164651835.1">
    <property type="nucleotide sequence ID" value="NZ_JAAIJR010000003.1"/>
</dbReference>
<dbReference type="Gene3D" id="4.10.1080.10">
    <property type="entry name" value="TSP type-3 repeat"/>
    <property type="match status" value="1"/>
</dbReference>
<dbReference type="AlphaFoldDB" id="A0A6P1DN34"/>
<keyword evidence="7" id="KW-0106">Calcium</keyword>
<feature type="active site" description="Charge relay system" evidence="8">
    <location>
        <position position="405"/>
    </location>
</feature>
<dbReference type="InterPro" id="IPR021655">
    <property type="entry name" value="Put_metal-bd"/>
</dbReference>
<dbReference type="GO" id="GO:0007155">
    <property type="term" value="P:cell adhesion"/>
    <property type="evidence" value="ECO:0007669"/>
    <property type="project" value="InterPro"/>
</dbReference>
<dbReference type="SUPFAM" id="SSF52743">
    <property type="entry name" value="Subtilisin-like"/>
    <property type="match status" value="1"/>
</dbReference>
<dbReference type="EMBL" id="JAAIJR010000003">
    <property type="protein sequence ID" value="NEX18950.1"/>
    <property type="molecule type" value="Genomic_DNA"/>
</dbReference>
<evidence type="ECO:0000256" key="10">
    <source>
        <dbReference type="SAM" id="SignalP"/>
    </source>
</evidence>
<comment type="caution">
    <text evidence="12">The sequence shown here is derived from an EMBL/GenBank/DDBJ whole genome shotgun (WGS) entry which is preliminary data.</text>
</comment>
<proteinExistence type="inferred from homology"/>
<feature type="chain" id="PRO_5026880201" evidence="10">
    <location>
        <begin position="23"/>
        <end position="812"/>
    </location>
</feature>
<name>A0A6P1DN34_9GAMM</name>
<dbReference type="InterPro" id="IPR036852">
    <property type="entry name" value="Peptidase_S8/S53_dom_sf"/>
</dbReference>
<keyword evidence="6 8" id="KW-0720">Serine protease</keyword>
<dbReference type="GO" id="GO:0016020">
    <property type="term" value="C:membrane"/>
    <property type="evidence" value="ECO:0007669"/>
    <property type="project" value="InterPro"/>
</dbReference>
<dbReference type="PANTHER" id="PTHR43806">
    <property type="entry name" value="PEPTIDASE S8"/>
    <property type="match status" value="1"/>
</dbReference>
<evidence type="ECO:0000313" key="13">
    <source>
        <dbReference type="Proteomes" id="UP000471640"/>
    </source>
</evidence>
<reference evidence="13" key="1">
    <citation type="journal article" date="2020" name="Microbiol. Resour. Announc.">
        <title>Draft Genome Sequences of Thiorhodococcus mannitoliphagus and Thiorhodococcus minor, Purple Sulfur Photosynthetic Bacteria in the Gammaproteobacterial Family Chromatiaceae.</title>
        <authorList>
            <person name="Aviles F.A."/>
            <person name="Meyer T.E."/>
            <person name="Kyndt J.A."/>
        </authorList>
    </citation>
    <scope>NUCLEOTIDE SEQUENCE [LARGE SCALE GENOMIC DNA]</scope>
    <source>
        <strain evidence="13">DSM 18266</strain>
    </source>
</reference>
<accession>A0A6P1DN34</accession>
<keyword evidence="13" id="KW-1185">Reference proteome</keyword>
<evidence type="ECO:0000256" key="4">
    <source>
        <dbReference type="ARBA" id="ARBA00022737"/>
    </source>
</evidence>
<evidence type="ECO:0000256" key="7">
    <source>
        <dbReference type="ARBA" id="ARBA00022837"/>
    </source>
</evidence>
<dbReference type="InterPro" id="IPR015500">
    <property type="entry name" value="Peptidase_S8_subtilisin-rel"/>
</dbReference>
<dbReference type="PROSITE" id="PS51892">
    <property type="entry name" value="SUBTILASE"/>
    <property type="match status" value="1"/>
</dbReference>
<dbReference type="SMART" id="SM00237">
    <property type="entry name" value="Calx_beta"/>
    <property type="match status" value="1"/>
</dbReference>
<dbReference type="Pfam" id="PF03160">
    <property type="entry name" value="Calx-beta"/>
    <property type="match status" value="1"/>
</dbReference>
<evidence type="ECO:0000259" key="11">
    <source>
        <dbReference type="SMART" id="SM00237"/>
    </source>
</evidence>
<keyword evidence="2 8" id="KW-0645">Protease</keyword>
<gene>
    <name evidence="12" type="ORF">G3480_01230</name>
</gene>
<feature type="signal peptide" evidence="10">
    <location>
        <begin position="1"/>
        <end position="22"/>
    </location>
</feature>
<dbReference type="SUPFAM" id="SSF141072">
    <property type="entry name" value="CalX-like"/>
    <property type="match status" value="1"/>
</dbReference>
<feature type="active site" description="Charge relay system" evidence="8">
    <location>
        <position position="193"/>
    </location>
</feature>
<evidence type="ECO:0000256" key="1">
    <source>
        <dbReference type="ARBA" id="ARBA00011073"/>
    </source>
</evidence>
<evidence type="ECO:0000256" key="8">
    <source>
        <dbReference type="PROSITE-ProRule" id="PRU01240"/>
    </source>
</evidence>
<dbReference type="Pfam" id="PF11617">
    <property type="entry name" value="Cu-binding_MopE"/>
    <property type="match status" value="1"/>
</dbReference>
<evidence type="ECO:0000256" key="6">
    <source>
        <dbReference type="ARBA" id="ARBA00022825"/>
    </source>
</evidence>
<dbReference type="Proteomes" id="UP000471640">
    <property type="component" value="Unassembled WGS sequence"/>
</dbReference>
<dbReference type="GO" id="GO:0007154">
    <property type="term" value="P:cell communication"/>
    <property type="evidence" value="ECO:0007669"/>
    <property type="project" value="InterPro"/>
</dbReference>
<dbReference type="SUPFAM" id="SSF103647">
    <property type="entry name" value="TSP type-3 repeat"/>
    <property type="match status" value="1"/>
</dbReference>
<feature type="domain" description="Calx-beta" evidence="11">
    <location>
        <begin position="463"/>
        <end position="561"/>
    </location>
</feature>
<dbReference type="Gene3D" id="2.60.40.2030">
    <property type="match status" value="1"/>
</dbReference>
<dbReference type="InterPro" id="IPR000209">
    <property type="entry name" value="Peptidase_S8/S53_dom"/>
</dbReference>
<dbReference type="InterPro" id="IPR028974">
    <property type="entry name" value="TSP_type-3_rpt"/>
</dbReference>